<accession>A0A0E9RNP0</accession>
<reference evidence="1" key="2">
    <citation type="journal article" date="2015" name="Fish Shellfish Immunol.">
        <title>Early steps in the European eel (Anguilla anguilla)-Vibrio vulnificus interaction in the gills: Role of the RtxA13 toxin.</title>
        <authorList>
            <person name="Callol A."/>
            <person name="Pajuelo D."/>
            <person name="Ebbesson L."/>
            <person name="Teles M."/>
            <person name="MacKenzie S."/>
            <person name="Amaro C."/>
        </authorList>
    </citation>
    <scope>NUCLEOTIDE SEQUENCE</scope>
</reference>
<reference evidence="1" key="1">
    <citation type="submission" date="2014-11" db="EMBL/GenBank/DDBJ databases">
        <authorList>
            <person name="Amaro Gonzalez C."/>
        </authorList>
    </citation>
    <scope>NUCLEOTIDE SEQUENCE</scope>
</reference>
<proteinExistence type="predicted"/>
<protein>
    <submittedName>
        <fullName evidence="1">Uncharacterized protein</fullName>
    </submittedName>
</protein>
<name>A0A0E9RNP0_ANGAN</name>
<sequence>MLALHKKTHWFSTSSISANGMLLYYTCLFGQ</sequence>
<organism evidence="1">
    <name type="scientific">Anguilla anguilla</name>
    <name type="common">European freshwater eel</name>
    <name type="synonym">Muraena anguilla</name>
    <dbReference type="NCBI Taxonomy" id="7936"/>
    <lineage>
        <taxon>Eukaryota</taxon>
        <taxon>Metazoa</taxon>
        <taxon>Chordata</taxon>
        <taxon>Craniata</taxon>
        <taxon>Vertebrata</taxon>
        <taxon>Euteleostomi</taxon>
        <taxon>Actinopterygii</taxon>
        <taxon>Neopterygii</taxon>
        <taxon>Teleostei</taxon>
        <taxon>Anguilliformes</taxon>
        <taxon>Anguillidae</taxon>
        <taxon>Anguilla</taxon>
    </lineage>
</organism>
<dbReference type="AlphaFoldDB" id="A0A0E9RNP0"/>
<evidence type="ECO:0000313" key="1">
    <source>
        <dbReference type="EMBL" id="JAH30040.1"/>
    </source>
</evidence>
<dbReference type="EMBL" id="GBXM01078537">
    <property type="protein sequence ID" value="JAH30040.1"/>
    <property type="molecule type" value="Transcribed_RNA"/>
</dbReference>